<keyword evidence="2 9" id="KW-1003">Cell membrane</keyword>
<dbReference type="EC" id="3.4.23.36" evidence="9"/>
<dbReference type="EMBL" id="RZNH01000030">
    <property type="protein sequence ID" value="NOU61262.1"/>
    <property type="molecule type" value="Genomic_DNA"/>
</dbReference>
<comment type="similarity">
    <text evidence="1 9 10">Belongs to the peptidase A8 family.</text>
</comment>
<dbReference type="PANTHER" id="PTHR33695">
    <property type="entry name" value="LIPOPROTEIN SIGNAL PEPTIDASE"/>
    <property type="match status" value="1"/>
</dbReference>
<keyword evidence="6 9" id="KW-0378">Hydrolase</keyword>
<comment type="subcellular location">
    <subcellularLocation>
        <location evidence="9">Cell membrane</location>
        <topology evidence="9">Multi-pass membrane protein</topology>
    </subcellularLocation>
</comment>
<comment type="catalytic activity">
    <reaction evidence="9">
        <text>Release of signal peptides from bacterial membrane prolipoproteins. Hydrolyzes -Xaa-Yaa-Zaa-|-(S,diacylglyceryl)Cys-, in which Xaa is hydrophobic (preferably Leu), and Yaa (Ala or Ser) and Zaa (Gly or Ala) have small, neutral side chains.</text>
        <dbReference type="EC" id="3.4.23.36"/>
    </reaction>
</comment>
<comment type="function">
    <text evidence="9">This protein specifically catalyzes the removal of signal peptides from prolipoproteins.</text>
</comment>
<gene>
    <name evidence="9" type="primary">lspA</name>
    <name evidence="11" type="ORF">ELS83_15755</name>
</gene>
<keyword evidence="12" id="KW-1185">Reference proteome</keyword>
<evidence type="ECO:0000256" key="3">
    <source>
        <dbReference type="ARBA" id="ARBA00022670"/>
    </source>
</evidence>
<comment type="pathway">
    <text evidence="9">Protein modification; lipoprotein biosynthesis (signal peptide cleavage).</text>
</comment>
<dbReference type="InterPro" id="IPR001872">
    <property type="entry name" value="Peptidase_A8"/>
</dbReference>
<feature type="transmembrane region" description="Helical" evidence="9">
    <location>
        <begin position="62"/>
        <end position="82"/>
    </location>
</feature>
<dbReference type="Pfam" id="PF01252">
    <property type="entry name" value="Peptidase_A8"/>
    <property type="match status" value="1"/>
</dbReference>
<feature type="active site" evidence="9">
    <location>
        <position position="146"/>
    </location>
</feature>
<feature type="active site" evidence="9">
    <location>
        <position position="180"/>
    </location>
</feature>
<evidence type="ECO:0000256" key="9">
    <source>
        <dbReference type="HAMAP-Rule" id="MF_00161"/>
    </source>
</evidence>
<keyword evidence="4 9" id="KW-0812">Transmembrane</keyword>
<evidence type="ECO:0000256" key="4">
    <source>
        <dbReference type="ARBA" id="ARBA00022692"/>
    </source>
</evidence>
<evidence type="ECO:0000256" key="10">
    <source>
        <dbReference type="RuleBase" id="RU004181"/>
    </source>
</evidence>
<protein>
    <recommendedName>
        <fullName evidence="9">Lipoprotein signal peptidase</fullName>
        <ecNumber evidence="9">3.4.23.36</ecNumber>
    </recommendedName>
    <alternativeName>
        <fullName evidence="9">Prolipoprotein signal peptidase</fullName>
    </alternativeName>
    <alternativeName>
        <fullName evidence="9">Signal peptidase II</fullName>
        <shortName evidence="9">SPase II</shortName>
    </alternativeName>
</protein>
<comment type="caution">
    <text evidence="11">The sequence shown here is derived from an EMBL/GenBank/DDBJ whole genome shotgun (WGS) entry which is preliminary data.</text>
</comment>
<dbReference type="NCBIfam" id="NF011369">
    <property type="entry name" value="PRK14788.1"/>
    <property type="match status" value="1"/>
</dbReference>
<keyword evidence="7 9" id="KW-1133">Transmembrane helix</keyword>
<evidence type="ECO:0000313" key="12">
    <source>
        <dbReference type="Proteomes" id="UP000732105"/>
    </source>
</evidence>
<name>A0ABX1WZ15_9BACT</name>
<dbReference type="PANTHER" id="PTHR33695:SF1">
    <property type="entry name" value="LIPOPROTEIN SIGNAL PEPTIDASE"/>
    <property type="match status" value="1"/>
</dbReference>
<evidence type="ECO:0000256" key="6">
    <source>
        <dbReference type="ARBA" id="ARBA00022801"/>
    </source>
</evidence>
<feature type="transmembrane region" description="Helical" evidence="9">
    <location>
        <begin position="94"/>
        <end position="118"/>
    </location>
</feature>
<dbReference type="PRINTS" id="PR00781">
    <property type="entry name" value="LIPOSIGPTASE"/>
</dbReference>
<keyword evidence="5 9" id="KW-0064">Aspartyl protease</keyword>
<evidence type="ECO:0000256" key="5">
    <source>
        <dbReference type="ARBA" id="ARBA00022750"/>
    </source>
</evidence>
<reference evidence="11 12" key="1">
    <citation type="submission" date="2018-12" db="EMBL/GenBank/DDBJ databases">
        <title>Marinifilum JC070 sp. nov., a marine bacterium isolated from Yongle Blue Hole in the South China Sea.</title>
        <authorList>
            <person name="Fu T."/>
        </authorList>
    </citation>
    <scope>NUCLEOTIDE SEQUENCE [LARGE SCALE GENOMIC DNA]</scope>
    <source>
        <strain evidence="11 12">JC070</strain>
    </source>
</reference>
<comment type="caution">
    <text evidence="9">Lacks conserved residue(s) required for the propagation of feature annotation.</text>
</comment>
<sequence length="204" mass="23507">MSLFKKSVAFIVVLLILDQAIKIWIKTNMMLGEEFSVFGDWFMIHFIENNGMAFGMELEGEWGKMLLSLFRIIAVCGIGWYLHDICKKKAPMGLIVAISLIFAGAMGNIIDSAFYGMIFNDSYYQVAQFMPEGGGYSSFLHGKVVDMLYFPLVEGNFPEWFPFWKGEHFIFFRPVFNIADSYITIGVAFILLFQRNYFVKEDHQ</sequence>
<evidence type="ECO:0000256" key="8">
    <source>
        <dbReference type="ARBA" id="ARBA00023136"/>
    </source>
</evidence>
<evidence type="ECO:0000256" key="1">
    <source>
        <dbReference type="ARBA" id="ARBA00006139"/>
    </source>
</evidence>
<evidence type="ECO:0000256" key="7">
    <source>
        <dbReference type="ARBA" id="ARBA00022989"/>
    </source>
</evidence>
<keyword evidence="3 9" id="KW-0645">Protease</keyword>
<evidence type="ECO:0000256" key="2">
    <source>
        <dbReference type="ARBA" id="ARBA00022475"/>
    </source>
</evidence>
<feature type="transmembrane region" description="Helical" evidence="9">
    <location>
        <begin position="170"/>
        <end position="193"/>
    </location>
</feature>
<organism evidence="11 12">
    <name type="scientific">Marinifilum caeruleilacunae</name>
    <dbReference type="NCBI Taxonomy" id="2499076"/>
    <lineage>
        <taxon>Bacteria</taxon>
        <taxon>Pseudomonadati</taxon>
        <taxon>Bacteroidota</taxon>
        <taxon>Bacteroidia</taxon>
        <taxon>Marinilabiliales</taxon>
        <taxon>Marinifilaceae</taxon>
    </lineage>
</organism>
<keyword evidence="11" id="KW-0449">Lipoprotein</keyword>
<dbReference type="RefSeq" id="WP_171596522.1">
    <property type="nucleotide sequence ID" value="NZ_RZNH01000030.1"/>
</dbReference>
<dbReference type="HAMAP" id="MF_00161">
    <property type="entry name" value="LspA"/>
    <property type="match status" value="1"/>
</dbReference>
<proteinExistence type="inferred from homology"/>
<dbReference type="Proteomes" id="UP000732105">
    <property type="component" value="Unassembled WGS sequence"/>
</dbReference>
<evidence type="ECO:0000313" key="11">
    <source>
        <dbReference type="EMBL" id="NOU61262.1"/>
    </source>
</evidence>
<keyword evidence="8 9" id="KW-0472">Membrane</keyword>
<accession>A0ABX1WZ15</accession>